<feature type="domain" description="FAD-binding PCMH-type" evidence="5">
    <location>
        <begin position="37"/>
        <end position="209"/>
    </location>
</feature>
<dbReference type="InterPro" id="IPR050416">
    <property type="entry name" value="FAD-linked_Oxidoreductase"/>
</dbReference>
<dbReference type="Proteomes" id="UP000030651">
    <property type="component" value="Unassembled WGS sequence"/>
</dbReference>
<evidence type="ECO:0000256" key="2">
    <source>
        <dbReference type="ARBA" id="ARBA00022630"/>
    </source>
</evidence>
<proteinExistence type="inferred from homology"/>
<dbReference type="SUPFAM" id="SSF56176">
    <property type="entry name" value="FAD-binding/transporter-associated domain-like"/>
    <property type="match status" value="1"/>
</dbReference>
<dbReference type="AlphaFoldDB" id="W3XB95"/>
<evidence type="ECO:0000256" key="1">
    <source>
        <dbReference type="ARBA" id="ARBA00005466"/>
    </source>
</evidence>
<gene>
    <name evidence="6" type="ORF">PFICI_04337</name>
</gene>
<dbReference type="RefSeq" id="XP_007831109.1">
    <property type="nucleotide sequence ID" value="XM_007832918.1"/>
</dbReference>
<organism evidence="6 7">
    <name type="scientific">Pestalotiopsis fici (strain W106-1 / CGMCC3.15140)</name>
    <dbReference type="NCBI Taxonomy" id="1229662"/>
    <lineage>
        <taxon>Eukaryota</taxon>
        <taxon>Fungi</taxon>
        <taxon>Dikarya</taxon>
        <taxon>Ascomycota</taxon>
        <taxon>Pezizomycotina</taxon>
        <taxon>Sordariomycetes</taxon>
        <taxon>Xylariomycetidae</taxon>
        <taxon>Amphisphaeriales</taxon>
        <taxon>Sporocadaceae</taxon>
        <taxon>Pestalotiopsis</taxon>
    </lineage>
</organism>
<name>W3XB95_PESFW</name>
<dbReference type="EMBL" id="KI912111">
    <property type="protein sequence ID" value="ETS82461.1"/>
    <property type="molecule type" value="Genomic_DNA"/>
</dbReference>
<dbReference type="GO" id="GO:0071949">
    <property type="term" value="F:FAD binding"/>
    <property type="evidence" value="ECO:0007669"/>
    <property type="project" value="InterPro"/>
</dbReference>
<dbReference type="InParanoid" id="W3XB95"/>
<dbReference type="PROSITE" id="PS51387">
    <property type="entry name" value="FAD_PCMH"/>
    <property type="match status" value="1"/>
</dbReference>
<evidence type="ECO:0000313" key="6">
    <source>
        <dbReference type="EMBL" id="ETS82461.1"/>
    </source>
</evidence>
<dbReference type="eggNOG" id="KOG1231">
    <property type="taxonomic scope" value="Eukaryota"/>
</dbReference>
<dbReference type="PANTHER" id="PTHR42973">
    <property type="entry name" value="BINDING OXIDOREDUCTASE, PUTATIVE (AFU_ORTHOLOGUE AFUA_1G17690)-RELATED"/>
    <property type="match status" value="1"/>
</dbReference>
<evidence type="ECO:0000256" key="4">
    <source>
        <dbReference type="ARBA" id="ARBA00023002"/>
    </source>
</evidence>
<accession>W3XB95</accession>
<dbReference type="InterPro" id="IPR006094">
    <property type="entry name" value="Oxid_FAD_bind_N"/>
</dbReference>
<dbReference type="STRING" id="1229662.W3XB95"/>
<dbReference type="Gene3D" id="3.30.465.10">
    <property type="match status" value="1"/>
</dbReference>
<keyword evidence="3" id="KW-0274">FAD</keyword>
<dbReference type="InterPro" id="IPR016169">
    <property type="entry name" value="FAD-bd_PCMH_sub2"/>
</dbReference>
<keyword evidence="7" id="KW-1185">Reference proteome</keyword>
<dbReference type="PANTHER" id="PTHR42973:SF22">
    <property type="entry name" value="FAD-BINDING PCMH-TYPE DOMAIN-CONTAINING PROTEIN-RELATED"/>
    <property type="match status" value="1"/>
</dbReference>
<evidence type="ECO:0000259" key="5">
    <source>
        <dbReference type="PROSITE" id="PS51387"/>
    </source>
</evidence>
<sequence>MDSCCAQIAVVLGDLVHLPGTGLYNATETSYWSTQEAVLVPGCVVLPQTSTDVADFISTVSRITNCSFAIKTQGHAPAAGAANINGGPTLDLSWLNFTDISADFSTARVGAGSSWSNVYDTLQPYNKTVTGGRNGAVGVGGLTIGGGISYYSPQVGWTCDTVVNFEVVLSSGDIVNANSTSNPDLYRALKGGGNNFGVVTAIDFYTIDAVPLRAGHLFQSQDYAEQILRAFARIASANDYDVHASIVTSFIFNQTTREWTIVSVPIYTLPEMEPEVYKELFAIPNITELTTATIESISTLATEAPYAQKYQAFFTSTYAADGDLLVALFSIANESLGCDSYPADVSISMTFEPLPTIMTRHGEKKNSLGTSPSDGNGVILLISVSWSNSASTLSAERIGRELIYKLDDAACTVDKLRKFRYLNYASPAQDPLKSYGEDNLAMLRNVSRHSDPQGMFQTRVPGGFKLWEDSLAKP</sequence>
<comment type="similarity">
    <text evidence="1">Belongs to the oxygen-dependent FAD-linked oxidoreductase family.</text>
</comment>
<reference evidence="7" key="1">
    <citation type="journal article" date="2015" name="BMC Genomics">
        <title>Genomic and transcriptomic analysis of the endophytic fungus Pestalotiopsis fici reveals its lifestyle and high potential for synthesis of natural products.</title>
        <authorList>
            <person name="Wang X."/>
            <person name="Zhang X."/>
            <person name="Liu L."/>
            <person name="Xiang M."/>
            <person name="Wang W."/>
            <person name="Sun X."/>
            <person name="Che Y."/>
            <person name="Guo L."/>
            <person name="Liu G."/>
            <person name="Guo L."/>
            <person name="Wang C."/>
            <person name="Yin W.B."/>
            <person name="Stadler M."/>
            <person name="Zhang X."/>
            <person name="Liu X."/>
        </authorList>
    </citation>
    <scope>NUCLEOTIDE SEQUENCE [LARGE SCALE GENOMIC DNA]</scope>
    <source>
        <strain evidence="7">W106-1 / CGMCC3.15140</strain>
    </source>
</reference>
<dbReference type="HOGENOM" id="CLU_018354_1_2_1"/>
<dbReference type="Pfam" id="PF01565">
    <property type="entry name" value="FAD_binding_4"/>
    <property type="match status" value="1"/>
</dbReference>
<keyword evidence="4" id="KW-0560">Oxidoreductase</keyword>
<dbReference type="GO" id="GO:0016491">
    <property type="term" value="F:oxidoreductase activity"/>
    <property type="evidence" value="ECO:0007669"/>
    <property type="project" value="UniProtKB-KW"/>
</dbReference>
<dbReference type="OMA" id="LNWLFAT"/>
<keyword evidence="2" id="KW-0285">Flavoprotein</keyword>
<protein>
    <recommendedName>
        <fullName evidence="5">FAD-binding PCMH-type domain-containing protein</fullName>
    </recommendedName>
</protein>
<dbReference type="GeneID" id="19269350"/>
<dbReference type="KEGG" id="pfy:PFICI_04337"/>
<evidence type="ECO:0000313" key="7">
    <source>
        <dbReference type="Proteomes" id="UP000030651"/>
    </source>
</evidence>
<dbReference type="InterPro" id="IPR036318">
    <property type="entry name" value="FAD-bd_PCMH-like_sf"/>
</dbReference>
<dbReference type="InterPro" id="IPR016166">
    <property type="entry name" value="FAD-bd_PCMH"/>
</dbReference>
<dbReference type="OrthoDB" id="2151789at2759"/>
<evidence type="ECO:0000256" key="3">
    <source>
        <dbReference type="ARBA" id="ARBA00022827"/>
    </source>
</evidence>